<name>A0A8J5X9Q2_ZIZPA</name>
<evidence type="ECO:0000256" key="2">
    <source>
        <dbReference type="ARBA" id="ARBA00022840"/>
    </source>
</evidence>
<dbReference type="InterPro" id="IPR013126">
    <property type="entry name" value="Hsp_70_fam"/>
</dbReference>
<evidence type="ECO:0000313" key="4">
    <source>
        <dbReference type="Proteomes" id="UP000729402"/>
    </source>
</evidence>
<accession>A0A8J5X9Q2</accession>
<dbReference type="Pfam" id="PF00012">
    <property type="entry name" value="HSP70"/>
    <property type="match status" value="1"/>
</dbReference>
<reference evidence="3" key="2">
    <citation type="submission" date="2021-02" db="EMBL/GenBank/DDBJ databases">
        <authorList>
            <person name="Kimball J.A."/>
            <person name="Haas M.W."/>
            <person name="Macchietto M."/>
            <person name="Kono T."/>
            <person name="Duquette J."/>
            <person name="Shao M."/>
        </authorList>
    </citation>
    <scope>NUCLEOTIDE SEQUENCE</scope>
    <source>
        <tissue evidence="3">Fresh leaf tissue</tissue>
    </source>
</reference>
<dbReference type="Proteomes" id="UP000729402">
    <property type="component" value="Unassembled WGS sequence"/>
</dbReference>
<dbReference type="PROSITE" id="PS01036">
    <property type="entry name" value="HSP70_3"/>
    <property type="match status" value="1"/>
</dbReference>
<keyword evidence="2" id="KW-0067">ATP-binding</keyword>
<proteinExistence type="predicted"/>
<organism evidence="3 4">
    <name type="scientific">Zizania palustris</name>
    <name type="common">Northern wild rice</name>
    <dbReference type="NCBI Taxonomy" id="103762"/>
    <lineage>
        <taxon>Eukaryota</taxon>
        <taxon>Viridiplantae</taxon>
        <taxon>Streptophyta</taxon>
        <taxon>Embryophyta</taxon>
        <taxon>Tracheophyta</taxon>
        <taxon>Spermatophyta</taxon>
        <taxon>Magnoliopsida</taxon>
        <taxon>Liliopsida</taxon>
        <taxon>Poales</taxon>
        <taxon>Poaceae</taxon>
        <taxon>BOP clade</taxon>
        <taxon>Oryzoideae</taxon>
        <taxon>Oryzeae</taxon>
        <taxon>Zizaniinae</taxon>
        <taxon>Zizania</taxon>
    </lineage>
</organism>
<sequence length="260" mass="29548">MEIVPYKFTEMVGWIAIQLEAGKDSHVSDFSIEHLAAILVHAIHIAVITLPSHLWDHASDIFHYVGIDAIKVVHPHIAAAATIVDHLAELIKKKHHRDVRQDKNALHRLRVACEHAKKALSEKEETLVQIDSLLDGVDLSAPLTRAEFEELNHDLFDRAMGLVNNVVMGSDPRRQESRKDMVDDIIVVGGSSRIPKVRQLVKDYFHVRQPNYRKGVEPAEAVVHGAAVLSRPVVAQYPEEPLDFDQWFPRCYWLSHSERR</sequence>
<dbReference type="FunFam" id="3.90.640.10:FF:000030">
    <property type="entry name" value="Heat shock protein HSP70"/>
    <property type="match status" value="1"/>
</dbReference>
<evidence type="ECO:0000256" key="1">
    <source>
        <dbReference type="ARBA" id="ARBA00022741"/>
    </source>
</evidence>
<keyword evidence="4" id="KW-1185">Reference proteome</keyword>
<dbReference type="PANTHER" id="PTHR19375">
    <property type="entry name" value="HEAT SHOCK PROTEIN 70KDA"/>
    <property type="match status" value="1"/>
</dbReference>
<dbReference type="AlphaFoldDB" id="A0A8J5X9Q2"/>
<protein>
    <submittedName>
        <fullName evidence="3">Uncharacterized protein</fullName>
    </submittedName>
</protein>
<reference evidence="3" key="1">
    <citation type="journal article" date="2021" name="bioRxiv">
        <title>Whole Genome Assembly and Annotation of Northern Wild Rice, Zizania palustris L., Supports a Whole Genome Duplication in the Zizania Genus.</title>
        <authorList>
            <person name="Haas M."/>
            <person name="Kono T."/>
            <person name="Macchietto M."/>
            <person name="Millas R."/>
            <person name="McGilp L."/>
            <person name="Shao M."/>
            <person name="Duquette J."/>
            <person name="Hirsch C.N."/>
            <person name="Kimball J."/>
        </authorList>
    </citation>
    <scope>NUCLEOTIDE SEQUENCE</scope>
    <source>
        <tissue evidence="3">Fresh leaf tissue</tissue>
    </source>
</reference>
<keyword evidence="1" id="KW-0547">Nucleotide-binding</keyword>
<dbReference type="InterPro" id="IPR018181">
    <property type="entry name" value="Heat_shock_70_CS"/>
</dbReference>
<dbReference type="GO" id="GO:0140662">
    <property type="term" value="F:ATP-dependent protein folding chaperone"/>
    <property type="evidence" value="ECO:0007669"/>
    <property type="project" value="InterPro"/>
</dbReference>
<comment type="caution">
    <text evidence="3">The sequence shown here is derived from an EMBL/GenBank/DDBJ whole genome shotgun (WGS) entry which is preliminary data.</text>
</comment>
<evidence type="ECO:0000313" key="3">
    <source>
        <dbReference type="EMBL" id="KAG8100552.1"/>
    </source>
</evidence>
<dbReference type="OrthoDB" id="687450at2759"/>
<dbReference type="EMBL" id="JAAALK010000079">
    <property type="protein sequence ID" value="KAG8100552.1"/>
    <property type="molecule type" value="Genomic_DNA"/>
</dbReference>
<gene>
    <name evidence="3" type="ORF">GUJ93_ZPchr0013g36094</name>
</gene>
<dbReference type="GO" id="GO:0005524">
    <property type="term" value="F:ATP binding"/>
    <property type="evidence" value="ECO:0007669"/>
    <property type="project" value="UniProtKB-KW"/>
</dbReference>